<dbReference type="EMBL" id="CM023474">
    <property type="protein sequence ID" value="KAH7948872.1"/>
    <property type="molecule type" value="Genomic_DNA"/>
</dbReference>
<organism evidence="1 2">
    <name type="scientific">Dermacentor silvarum</name>
    <name type="common">Tick</name>
    <dbReference type="NCBI Taxonomy" id="543639"/>
    <lineage>
        <taxon>Eukaryota</taxon>
        <taxon>Metazoa</taxon>
        <taxon>Ecdysozoa</taxon>
        <taxon>Arthropoda</taxon>
        <taxon>Chelicerata</taxon>
        <taxon>Arachnida</taxon>
        <taxon>Acari</taxon>
        <taxon>Parasitiformes</taxon>
        <taxon>Ixodida</taxon>
        <taxon>Ixodoidea</taxon>
        <taxon>Ixodidae</taxon>
        <taxon>Rhipicephalinae</taxon>
        <taxon>Dermacentor</taxon>
    </lineage>
</organism>
<sequence length="198" mass="22401">MVSRRIPFMDIRRLKHGARLYGIRGQIINVPIDVQKTVQCLPRSVPDDAAIEVQLKRRLLTKPVYKSGLDDLLVQLLALAIVVTLVFLVLLIEVSYKWDYDPVHHFLIADTQLPVDQQGWVATVWYSQTERRLRLETAHLELGCRVGRGRLPPPHRLVDQNYGKNPEDTLGTLPLDADNSHQGSNPPPPRVLTSASSH</sequence>
<evidence type="ECO:0000313" key="2">
    <source>
        <dbReference type="Proteomes" id="UP000821865"/>
    </source>
</evidence>
<dbReference type="Proteomes" id="UP000821865">
    <property type="component" value="Chromosome 5"/>
</dbReference>
<comment type="caution">
    <text evidence="1">The sequence shown here is derived from an EMBL/GenBank/DDBJ whole genome shotgun (WGS) entry which is preliminary data.</text>
</comment>
<keyword evidence="2" id="KW-1185">Reference proteome</keyword>
<name>A0ACB8CPD8_DERSI</name>
<evidence type="ECO:0000313" key="1">
    <source>
        <dbReference type="EMBL" id="KAH7948872.1"/>
    </source>
</evidence>
<proteinExistence type="predicted"/>
<gene>
    <name evidence="1" type="ORF">HPB49_002834</name>
</gene>
<protein>
    <submittedName>
        <fullName evidence="1">Uncharacterized protein</fullName>
    </submittedName>
</protein>
<reference evidence="1" key="1">
    <citation type="submission" date="2020-05" db="EMBL/GenBank/DDBJ databases">
        <title>Large-scale comparative analyses of tick genomes elucidate their genetic diversity and vector capacities.</title>
        <authorList>
            <person name="Jia N."/>
            <person name="Wang J."/>
            <person name="Shi W."/>
            <person name="Du L."/>
            <person name="Sun Y."/>
            <person name="Zhan W."/>
            <person name="Jiang J."/>
            <person name="Wang Q."/>
            <person name="Zhang B."/>
            <person name="Ji P."/>
            <person name="Sakyi L.B."/>
            <person name="Cui X."/>
            <person name="Yuan T."/>
            <person name="Jiang B."/>
            <person name="Yang W."/>
            <person name="Lam T.T.-Y."/>
            <person name="Chang Q."/>
            <person name="Ding S."/>
            <person name="Wang X."/>
            <person name="Zhu J."/>
            <person name="Ruan X."/>
            <person name="Zhao L."/>
            <person name="Wei J."/>
            <person name="Que T."/>
            <person name="Du C."/>
            <person name="Cheng J."/>
            <person name="Dai P."/>
            <person name="Han X."/>
            <person name="Huang E."/>
            <person name="Gao Y."/>
            <person name="Liu J."/>
            <person name="Shao H."/>
            <person name="Ye R."/>
            <person name="Li L."/>
            <person name="Wei W."/>
            <person name="Wang X."/>
            <person name="Wang C."/>
            <person name="Yang T."/>
            <person name="Huo Q."/>
            <person name="Li W."/>
            <person name="Guo W."/>
            <person name="Chen H."/>
            <person name="Zhou L."/>
            <person name="Ni X."/>
            <person name="Tian J."/>
            <person name="Zhou Y."/>
            <person name="Sheng Y."/>
            <person name="Liu T."/>
            <person name="Pan Y."/>
            <person name="Xia L."/>
            <person name="Li J."/>
            <person name="Zhao F."/>
            <person name="Cao W."/>
        </authorList>
    </citation>
    <scope>NUCLEOTIDE SEQUENCE</scope>
    <source>
        <strain evidence="1">Dsil-2018</strain>
    </source>
</reference>
<accession>A0ACB8CPD8</accession>